<comment type="subcellular location">
    <subcellularLocation>
        <location evidence="11">Cytoplasm</location>
    </subcellularLocation>
</comment>
<dbReference type="PANTHER" id="PTHR21087">
    <property type="entry name" value="SHIKIMATE KINASE"/>
    <property type="match status" value="1"/>
</dbReference>
<keyword evidence="11" id="KW-0963">Cytoplasm</keyword>
<dbReference type="Proteomes" id="UP001172630">
    <property type="component" value="Unassembled WGS sequence"/>
</dbReference>
<evidence type="ECO:0000256" key="9">
    <source>
        <dbReference type="ARBA" id="ARBA00023141"/>
    </source>
</evidence>
<keyword evidence="9 11" id="KW-0057">Aromatic amino acid biosynthesis</keyword>
<dbReference type="Gene3D" id="3.40.50.300">
    <property type="entry name" value="P-loop containing nucleotide triphosphate hydrolases"/>
    <property type="match status" value="1"/>
</dbReference>
<evidence type="ECO:0000256" key="8">
    <source>
        <dbReference type="ARBA" id="ARBA00022840"/>
    </source>
</evidence>
<evidence type="ECO:0000256" key="5">
    <source>
        <dbReference type="ARBA" id="ARBA00022679"/>
    </source>
</evidence>
<keyword evidence="11" id="KW-0460">Magnesium</keyword>
<evidence type="ECO:0000256" key="10">
    <source>
        <dbReference type="ARBA" id="ARBA00048567"/>
    </source>
</evidence>
<dbReference type="CDD" id="cd00464">
    <property type="entry name" value="SK"/>
    <property type="match status" value="1"/>
</dbReference>
<comment type="similarity">
    <text evidence="2 11">Belongs to the shikimate kinase family.</text>
</comment>
<keyword evidence="6 11" id="KW-0547">Nucleotide-binding</keyword>
<keyword evidence="8 11" id="KW-0067">ATP-binding</keyword>
<dbReference type="InterPro" id="IPR031322">
    <property type="entry name" value="Shikimate/glucono_kinase"/>
</dbReference>
<feature type="binding site" evidence="11">
    <location>
        <position position="41"/>
    </location>
    <ligand>
        <name>Mg(2+)</name>
        <dbReference type="ChEBI" id="CHEBI:18420"/>
    </ligand>
</feature>
<feature type="binding site" evidence="11">
    <location>
        <begin position="37"/>
        <end position="42"/>
    </location>
    <ligand>
        <name>ATP</name>
        <dbReference type="ChEBI" id="CHEBI:30616"/>
    </ligand>
</feature>
<comment type="caution">
    <text evidence="11">Lacks conserved residue(s) required for the propagation of feature annotation.</text>
</comment>
<keyword evidence="5 11" id="KW-0808">Transferase</keyword>
<dbReference type="Pfam" id="PF01202">
    <property type="entry name" value="SKI"/>
    <property type="match status" value="1"/>
</dbReference>
<dbReference type="PANTHER" id="PTHR21087:SF16">
    <property type="entry name" value="SHIKIMATE KINASE 1, CHLOROPLASTIC"/>
    <property type="match status" value="1"/>
</dbReference>
<comment type="catalytic activity">
    <reaction evidence="10 11">
        <text>shikimate + ATP = 3-phosphoshikimate + ADP + H(+)</text>
        <dbReference type="Rhea" id="RHEA:13121"/>
        <dbReference type="ChEBI" id="CHEBI:15378"/>
        <dbReference type="ChEBI" id="CHEBI:30616"/>
        <dbReference type="ChEBI" id="CHEBI:36208"/>
        <dbReference type="ChEBI" id="CHEBI:145989"/>
        <dbReference type="ChEBI" id="CHEBI:456216"/>
        <dbReference type="EC" id="2.7.1.71"/>
    </reaction>
</comment>
<dbReference type="PRINTS" id="PR01100">
    <property type="entry name" value="SHIKIMTKNASE"/>
</dbReference>
<evidence type="ECO:0000313" key="13">
    <source>
        <dbReference type="Proteomes" id="UP001172630"/>
    </source>
</evidence>
<dbReference type="PROSITE" id="PS01128">
    <property type="entry name" value="SHIKIMATE_KINASE"/>
    <property type="match status" value="1"/>
</dbReference>
<dbReference type="EC" id="2.7.1.71" evidence="3 11"/>
<dbReference type="HAMAP" id="MF_00109">
    <property type="entry name" value="Shikimate_kinase"/>
    <property type="match status" value="1"/>
</dbReference>
<keyword evidence="11" id="KW-0479">Metal-binding</keyword>
<keyword evidence="4 11" id="KW-0028">Amino-acid biosynthesis</keyword>
<feature type="binding site" evidence="11">
    <location>
        <position position="83"/>
    </location>
    <ligand>
        <name>substrate</name>
    </ligand>
</feature>
<comment type="subunit">
    <text evidence="11">Monomer.</text>
</comment>
<keyword evidence="13" id="KW-1185">Reference proteome</keyword>
<comment type="cofactor">
    <cofactor evidence="11">
        <name>Mg(2+)</name>
        <dbReference type="ChEBI" id="CHEBI:18420"/>
    </cofactor>
    <text evidence="11">Binds 1 Mg(2+) ion per subunit.</text>
</comment>
<comment type="caution">
    <text evidence="12">The sequence shown here is derived from an EMBL/GenBank/DDBJ whole genome shotgun (WGS) entry which is preliminary data.</text>
</comment>
<keyword evidence="7 11" id="KW-0418">Kinase</keyword>
<dbReference type="EMBL" id="JARFYN010000094">
    <property type="protein sequence ID" value="MDL2410617.1"/>
    <property type="molecule type" value="Genomic_DNA"/>
</dbReference>
<sequence length="180" mass="20172">MQAVGQPSIPDTARSPVAREIVAALGVRPIVLVGMPGAGKSTIGRLFAKRLRLPFIDTDKKIEKETGRSISQIFELYGEEYFRALEARVIAGLFETGPVVIATGGGSFMHEQSRRLIGKKAVSIWLDTKLEVIEKRLRNDMSRPLLRGPNPEQKIARLFKEWKPFYEQAELIFAPVPQTR</sequence>
<gene>
    <name evidence="11" type="primary">aroK</name>
    <name evidence="12" type="ORF">PY650_34615</name>
</gene>
<dbReference type="GO" id="GO:0004765">
    <property type="term" value="F:shikimate kinase activity"/>
    <property type="evidence" value="ECO:0007669"/>
    <property type="project" value="UniProtKB-EC"/>
</dbReference>
<dbReference type="InterPro" id="IPR000623">
    <property type="entry name" value="Shikimate_kinase/TSH1"/>
</dbReference>
<comment type="function">
    <text evidence="11">Catalyzes the specific phosphorylation of the 3-hydroxyl group of shikimic acid using ATP as a cosubstrate.</text>
</comment>
<evidence type="ECO:0000256" key="6">
    <source>
        <dbReference type="ARBA" id="ARBA00022741"/>
    </source>
</evidence>
<dbReference type="InterPro" id="IPR027417">
    <property type="entry name" value="P-loop_NTPase"/>
</dbReference>
<feature type="binding site" evidence="11">
    <location>
        <position position="59"/>
    </location>
    <ligand>
        <name>substrate</name>
    </ligand>
</feature>
<evidence type="ECO:0000256" key="4">
    <source>
        <dbReference type="ARBA" id="ARBA00022605"/>
    </source>
</evidence>
<evidence type="ECO:0000256" key="7">
    <source>
        <dbReference type="ARBA" id="ARBA00022777"/>
    </source>
</evidence>
<evidence type="ECO:0000256" key="11">
    <source>
        <dbReference type="HAMAP-Rule" id="MF_00109"/>
    </source>
</evidence>
<dbReference type="NCBIfam" id="NF010552">
    <property type="entry name" value="PRK13946.1"/>
    <property type="match status" value="1"/>
</dbReference>
<evidence type="ECO:0000256" key="1">
    <source>
        <dbReference type="ARBA" id="ARBA00004842"/>
    </source>
</evidence>
<feature type="binding site" evidence="11">
    <location>
        <position position="168"/>
    </location>
    <ligand>
        <name>ATP</name>
        <dbReference type="ChEBI" id="CHEBI:30616"/>
    </ligand>
</feature>
<comment type="pathway">
    <text evidence="1 11">Metabolic intermediate biosynthesis; chorismate biosynthesis; chorismate from D-erythrose 4-phosphate and phosphoenolpyruvate: step 5/7.</text>
</comment>
<accession>A0ABT7KPV4</accession>
<protein>
    <recommendedName>
        <fullName evidence="3 11">Shikimate kinase</fullName>
        <shortName evidence="11">SK</shortName>
        <ecNumber evidence="3 11">2.7.1.71</ecNumber>
    </recommendedName>
</protein>
<dbReference type="InterPro" id="IPR023000">
    <property type="entry name" value="Shikimate_kinase_CS"/>
</dbReference>
<evidence type="ECO:0000256" key="3">
    <source>
        <dbReference type="ARBA" id="ARBA00012154"/>
    </source>
</evidence>
<feature type="binding site" evidence="11">
    <location>
        <position position="143"/>
    </location>
    <ligand>
        <name>ATP</name>
        <dbReference type="ChEBI" id="CHEBI:30616"/>
    </ligand>
</feature>
<proteinExistence type="inferred from homology"/>
<dbReference type="SUPFAM" id="SSF52540">
    <property type="entry name" value="P-loop containing nucleoside triphosphate hydrolases"/>
    <property type="match status" value="1"/>
</dbReference>
<evidence type="ECO:0000256" key="2">
    <source>
        <dbReference type="ARBA" id="ARBA00006997"/>
    </source>
</evidence>
<name>A0ABT7KPV4_9HYPH</name>
<feature type="binding site" evidence="11">
    <location>
        <position position="105"/>
    </location>
    <ligand>
        <name>substrate</name>
    </ligand>
</feature>
<reference evidence="12" key="1">
    <citation type="submission" date="2023-06" db="EMBL/GenBank/DDBJ databases">
        <title>Phylogenetic Diversity of Rhizobium strains.</title>
        <authorList>
            <person name="Moura F.T."/>
            <person name="Helene L.C.F."/>
            <person name="Hungria M."/>
        </authorList>
    </citation>
    <scope>NUCLEOTIDE SEQUENCE</scope>
    <source>
        <strain evidence="12">CCGE524</strain>
    </source>
</reference>
<evidence type="ECO:0000313" key="12">
    <source>
        <dbReference type="EMBL" id="MDL2410617.1"/>
    </source>
</evidence>
<organism evidence="12 13">
    <name type="scientific">Rhizobium calliandrae</name>
    <dbReference type="NCBI Taxonomy" id="1312182"/>
    <lineage>
        <taxon>Bacteria</taxon>
        <taxon>Pseudomonadati</taxon>
        <taxon>Pseudomonadota</taxon>
        <taxon>Alphaproteobacteria</taxon>
        <taxon>Hyphomicrobiales</taxon>
        <taxon>Rhizobiaceae</taxon>
        <taxon>Rhizobium/Agrobacterium group</taxon>
        <taxon>Rhizobium</taxon>
    </lineage>
</organism>